<sequence length="162" mass="18406">MDERMNESLCKEHSGKVKLDTFKRLKKPQLAALTTSFEISKATASLAAHRKEDMCKIASNTVNNNSGQLISVTTEVHRGRKGKKYIHTDCGVKKIIKFNLRQLPAYYGPTVQRVVAVRQQSRKPSRLPITLINDMSSSIHTYTEPRLWCKSINNLNTVRNVH</sequence>
<dbReference type="HOGENOM" id="CLU_1637621_0_0_1"/>
<name>E5S9J7_TRISP</name>
<dbReference type="OrthoDB" id="5916090at2759"/>
<protein>
    <submittedName>
        <fullName evidence="1">Uncharacterized protein</fullName>
    </submittedName>
</protein>
<keyword evidence="2" id="KW-1185">Reference proteome</keyword>
<gene>
    <name evidence="1" type="ORF">T01_11349</name>
</gene>
<reference evidence="1 2" key="1">
    <citation type="submission" date="2015-01" db="EMBL/GenBank/DDBJ databases">
        <title>Evolution of Trichinella species and genotypes.</title>
        <authorList>
            <person name="Korhonen P.K."/>
            <person name="Edoardo P."/>
            <person name="Giuseppe L.R."/>
            <person name="Gasser R.B."/>
        </authorList>
    </citation>
    <scope>NUCLEOTIDE SEQUENCE [LARGE SCALE GENOMIC DNA]</scope>
    <source>
        <strain evidence="1">ISS3</strain>
    </source>
</reference>
<accession>E5S9J7</accession>
<dbReference type="KEGG" id="tsp:Tsp_00387"/>
<dbReference type="OMA" id="WCKSINN"/>
<dbReference type="EMBL" id="JYDH01000013">
    <property type="protein sequence ID" value="KRY40263.1"/>
    <property type="molecule type" value="Genomic_DNA"/>
</dbReference>
<organism evidence="1 2">
    <name type="scientific">Trichinella spiralis</name>
    <name type="common">Trichina worm</name>
    <dbReference type="NCBI Taxonomy" id="6334"/>
    <lineage>
        <taxon>Eukaryota</taxon>
        <taxon>Metazoa</taxon>
        <taxon>Ecdysozoa</taxon>
        <taxon>Nematoda</taxon>
        <taxon>Enoplea</taxon>
        <taxon>Dorylaimia</taxon>
        <taxon>Trichinellida</taxon>
        <taxon>Trichinellidae</taxon>
        <taxon>Trichinella</taxon>
    </lineage>
</organism>
<dbReference type="RefSeq" id="XP_003376232.1">
    <property type="nucleotide sequence ID" value="XM_003376184.1"/>
</dbReference>
<proteinExistence type="predicted"/>
<evidence type="ECO:0000313" key="2">
    <source>
        <dbReference type="Proteomes" id="UP000054776"/>
    </source>
</evidence>
<dbReference type="AlphaFoldDB" id="E5S9J7"/>
<comment type="caution">
    <text evidence="1">The sequence shown here is derived from an EMBL/GenBank/DDBJ whole genome shotgun (WGS) entry which is preliminary data.</text>
</comment>
<dbReference type="InParanoid" id="E5S9J7"/>
<dbReference type="Proteomes" id="UP000054776">
    <property type="component" value="Unassembled WGS sequence"/>
</dbReference>
<evidence type="ECO:0000313" key="1">
    <source>
        <dbReference type="EMBL" id="KRY40263.1"/>
    </source>
</evidence>